<evidence type="ECO:0000256" key="6">
    <source>
        <dbReference type="SAM" id="MobiDB-lite"/>
    </source>
</evidence>
<name>A0ABQ9TQE6_SAGOE</name>
<evidence type="ECO:0000256" key="1">
    <source>
        <dbReference type="ARBA" id="ARBA00004370"/>
    </source>
</evidence>
<dbReference type="Proteomes" id="UP001266305">
    <property type="component" value="Unassembled WGS sequence"/>
</dbReference>
<feature type="compositionally biased region" description="Pro residues" evidence="6">
    <location>
        <begin position="17"/>
        <end position="27"/>
    </location>
</feature>
<dbReference type="EMBL" id="JASSZA010000019">
    <property type="protein sequence ID" value="KAK2086999.1"/>
    <property type="molecule type" value="Genomic_DNA"/>
</dbReference>
<comment type="subcellular location">
    <subcellularLocation>
        <location evidence="1">Membrane</location>
    </subcellularLocation>
</comment>
<proteinExistence type="inferred from homology"/>
<evidence type="ECO:0000313" key="8">
    <source>
        <dbReference type="Proteomes" id="UP001266305"/>
    </source>
</evidence>
<organism evidence="7 8">
    <name type="scientific">Saguinus oedipus</name>
    <name type="common">Cotton-top tamarin</name>
    <name type="synonym">Oedipomidas oedipus</name>
    <dbReference type="NCBI Taxonomy" id="9490"/>
    <lineage>
        <taxon>Eukaryota</taxon>
        <taxon>Metazoa</taxon>
        <taxon>Chordata</taxon>
        <taxon>Craniata</taxon>
        <taxon>Vertebrata</taxon>
        <taxon>Euteleostomi</taxon>
        <taxon>Mammalia</taxon>
        <taxon>Eutheria</taxon>
        <taxon>Euarchontoglires</taxon>
        <taxon>Primates</taxon>
        <taxon>Haplorrhini</taxon>
        <taxon>Platyrrhini</taxon>
        <taxon>Cebidae</taxon>
        <taxon>Callitrichinae</taxon>
        <taxon>Saguinus</taxon>
    </lineage>
</organism>
<reference evidence="7 8" key="1">
    <citation type="submission" date="2023-05" db="EMBL/GenBank/DDBJ databases">
        <title>B98-5 Cell Line De Novo Hybrid Assembly: An Optical Mapping Approach.</title>
        <authorList>
            <person name="Kananen K."/>
            <person name="Auerbach J.A."/>
            <person name="Kautto E."/>
            <person name="Blachly J.S."/>
        </authorList>
    </citation>
    <scope>NUCLEOTIDE SEQUENCE [LARGE SCALE GENOMIC DNA]</scope>
    <source>
        <strain evidence="7">B95-8</strain>
        <tissue evidence="7">Cell line</tissue>
    </source>
</reference>
<evidence type="ECO:0000256" key="2">
    <source>
        <dbReference type="ARBA" id="ARBA00006843"/>
    </source>
</evidence>
<feature type="region of interest" description="Disordered" evidence="6">
    <location>
        <begin position="1"/>
        <end position="33"/>
    </location>
</feature>
<evidence type="ECO:0000256" key="4">
    <source>
        <dbReference type="ARBA" id="ARBA00022989"/>
    </source>
</evidence>
<keyword evidence="4" id="KW-1133">Transmembrane helix</keyword>
<gene>
    <name evidence="7" type="primary">IFITM3_59</name>
    <name evidence="7" type="ORF">P7K49_032906</name>
</gene>
<accession>A0ABQ9TQE6</accession>
<keyword evidence="3 7" id="KW-0812">Transmembrane</keyword>
<sequence>MLKREHEVALLGAPHNPATPPPPPSAAGPPSVQHSLDELCCLGFMVFAYSVRSMDRKMVGDLTGAQAYTSTAKCLNVWALI</sequence>
<dbReference type="PANTHER" id="PTHR13999:SF4">
    <property type="entry name" value="INTERFERON-INDUCED TRANSMEMBRANE PROTEIN 3"/>
    <property type="match status" value="1"/>
</dbReference>
<keyword evidence="5" id="KW-0472">Membrane</keyword>
<evidence type="ECO:0000256" key="5">
    <source>
        <dbReference type="ARBA" id="ARBA00023136"/>
    </source>
</evidence>
<dbReference type="Pfam" id="PF04505">
    <property type="entry name" value="CD225"/>
    <property type="match status" value="1"/>
</dbReference>
<keyword evidence="8" id="KW-1185">Reference proteome</keyword>
<dbReference type="PANTHER" id="PTHR13999">
    <property type="entry name" value="INTERFERON INDUCIBLE TRANSMEMBRANE PROTEIN"/>
    <property type="match status" value="1"/>
</dbReference>
<dbReference type="InterPro" id="IPR007593">
    <property type="entry name" value="CD225/Dispanin_fam"/>
</dbReference>
<evidence type="ECO:0000256" key="3">
    <source>
        <dbReference type="ARBA" id="ARBA00022692"/>
    </source>
</evidence>
<protein>
    <submittedName>
        <fullName evidence="7">Interferon-induced transmembrane protein 3</fullName>
    </submittedName>
</protein>
<comment type="similarity">
    <text evidence="2">Belongs to the CD225/Dispanin family.</text>
</comment>
<evidence type="ECO:0000313" key="7">
    <source>
        <dbReference type="EMBL" id="KAK2086999.1"/>
    </source>
</evidence>
<dbReference type="InterPro" id="IPR051517">
    <property type="entry name" value="IFITM_antiviral_protein"/>
</dbReference>
<comment type="caution">
    <text evidence="7">The sequence shown here is derived from an EMBL/GenBank/DDBJ whole genome shotgun (WGS) entry which is preliminary data.</text>
</comment>